<dbReference type="GO" id="GO:0015276">
    <property type="term" value="F:ligand-gated monoatomic ion channel activity"/>
    <property type="evidence" value="ECO:0007669"/>
    <property type="project" value="InterPro"/>
</dbReference>
<dbReference type="GO" id="GO:0005886">
    <property type="term" value="C:plasma membrane"/>
    <property type="evidence" value="ECO:0007669"/>
    <property type="project" value="UniProtKB-SubCell"/>
</dbReference>
<dbReference type="Gene3D" id="1.10.287.70">
    <property type="match status" value="1"/>
</dbReference>
<dbReference type="EnsemblMetazoa" id="AAEL015150-RA">
    <property type="protein sequence ID" value="AAEL015150-PA"/>
    <property type="gene ID" value="AAEL015150"/>
</dbReference>
<dbReference type="InParanoid" id="A0A1S4G491"/>
<dbReference type="Pfam" id="PF24061">
    <property type="entry name" value="LBD_receptor"/>
    <property type="match status" value="1"/>
</dbReference>
<evidence type="ECO:0000256" key="2">
    <source>
        <dbReference type="ARBA" id="ARBA00022448"/>
    </source>
</evidence>
<keyword evidence="7" id="KW-0472">Membrane</keyword>
<keyword evidence="2" id="KW-0813">Transport</keyword>
<feature type="domain" description="Ionotropic glutamate receptor L-glutamate and glycine-binding" evidence="12">
    <location>
        <begin position="210"/>
        <end position="271"/>
    </location>
</feature>
<dbReference type="InterPro" id="IPR019594">
    <property type="entry name" value="Glu/Gly-bd"/>
</dbReference>
<sequence>MLIRALLLLWIQLARTALQINHHTTALIETTVQVLQRSFQDPFAAACIVWKGSTPETELLLGDLLDAVIVRLSGSIPVQLNVVEVQTQRRPWVRNVLLVDDYEAFRELRSDLSIERNDFSGRYLIVVNSAINETFVQKVFIDLWKLQIANVVLIGIETSQPKLWTYFPFSDGICGQARSTTLTLEDDLYPDKISNFHGCQLKVGSFETRPFTIMDRSDEEKLRMSGFEGELLDLLKTRLNFTTKIYEPENGEQWGYALQQNSTGLVRMIQEEEVDFGISCMGISVARNEVLKPGIAHYTTALVLAVPKGRPYTAIEKLFHPFQIEVWWCITTVLLGSTIVIASVERANENVRNFVYGNRVQAPYLNLIRIFFAISMERLPTRNFARTLLFYWIFFCFVIQSLYQGALYRYLQKDSTLPPSKTMAEIDRTDALYFVVESAERYYSSFPHRYKRVHHLPQEKNNIINRLKWMMHHPETSNVVMGALDHMAHHNHLYRRKGGFIDVCREFVSTYTVAIYYPKRSMLTNRFDWEIMRIQASGLMSYWINRYGDYDFFRKVNDASHPKKLSWEHLSAVFEICGVLLGLCGVVFLLEIVSHRYISMGRVYLKLYCRRRNLRN</sequence>
<keyword evidence="4" id="KW-0812">Transmembrane</keyword>
<comment type="subcellular location">
    <subcellularLocation>
        <location evidence="1">Cell membrane</location>
        <topology evidence="1">Multi-pass membrane protein</topology>
    </subcellularLocation>
</comment>
<dbReference type="Proteomes" id="UP000008820">
    <property type="component" value="Chromosome 1"/>
</dbReference>
<evidence type="ECO:0000256" key="6">
    <source>
        <dbReference type="ARBA" id="ARBA00023065"/>
    </source>
</evidence>
<protein>
    <recommendedName>
        <fullName evidence="12">Ionotropic glutamate receptor L-glutamate and glycine-binding domain-containing protein</fullName>
    </recommendedName>
</protein>
<keyword evidence="14" id="KW-1185">Reference proteome</keyword>
<keyword evidence="8" id="KW-0675">Receptor</keyword>
<evidence type="ECO:0000256" key="5">
    <source>
        <dbReference type="ARBA" id="ARBA00022989"/>
    </source>
</evidence>
<dbReference type="InterPro" id="IPR052192">
    <property type="entry name" value="Insect_Ionotropic_Sensory_Rcpt"/>
</dbReference>
<organism evidence="13 14">
    <name type="scientific">Aedes aegypti</name>
    <name type="common">Yellowfever mosquito</name>
    <name type="synonym">Culex aegypti</name>
    <dbReference type="NCBI Taxonomy" id="7159"/>
    <lineage>
        <taxon>Eukaryota</taxon>
        <taxon>Metazoa</taxon>
        <taxon>Ecdysozoa</taxon>
        <taxon>Arthropoda</taxon>
        <taxon>Hexapoda</taxon>
        <taxon>Insecta</taxon>
        <taxon>Pterygota</taxon>
        <taxon>Neoptera</taxon>
        <taxon>Endopterygota</taxon>
        <taxon>Diptera</taxon>
        <taxon>Nematocera</taxon>
        <taxon>Culicoidea</taxon>
        <taxon>Culicidae</taxon>
        <taxon>Culicinae</taxon>
        <taxon>Aedini</taxon>
        <taxon>Aedes</taxon>
        <taxon>Stegomyia</taxon>
    </lineage>
</organism>
<proteinExistence type="predicted"/>
<dbReference type="FunCoup" id="A0A1S4G491">
    <property type="interactions" value="42"/>
</dbReference>
<dbReference type="PANTHER" id="PTHR42643:SF30">
    <property type="entry name" value="IONOTROPIC RECEPTOR 40A-RELATED"/>
    <property type="match status" value="1"/>
</dbReference>
<name>A0A1S4G491_AEDAE</name>
<evidence type="ECO:0000256" key="7">
    <source>
        <dbReference type="ARBA" id="ARBA00023136"/>
    </source>
</evidence>
<keyword evidence="10" id="KW-1071">Ligand-gated ion channel</keyword>
<evidence type="ECO:0000313" key="14">
    <source>
        <dbReference type="Proteomes" id="UP000008820"/>
    </source>
</evidence>
<evidence type="ECO:0000256" key="8">
    <source>
        <dbReference type="ARBA" id="ARBA00023170"/>
    </source>
</evidence>
<gene>
    <name evidence="13" type="primary">5566402</name>
</gene>
<dbReference type="InterPro" id="IPR056198">
    <property type="entry name" value="LBD_receptor"/>
</dbReference>
<evidence type="ECO:0000256" key="4">
    <source>
        <dbReference type="ARBA" id="ARBA00022692"/>
    </source>
</evidence>
<reference evidence="13" key="2">
    <citation type="submission" date="2020-05" db="UniProtKB">
        <authorList>
            <consortium name="EnsemblMetazoa"/>
        </authorList>
    </citation>
    <scope>IDENTIFICATION</scope>
    <source>
        <strain evidence="13">LVP_AGWG</strain>
    </source>
</reference>
<dbReference type="OrthoDB" id="7739311at2759"/>
<evidence type="ECO:0000313" key="13">
    <source>
        <dbReference type="EnsemblMetazoa" id="AAEL015150-PA"/>
    </source>
</evidence>
<dbReference type="SMART" id="SM00918">
    <property type="entry name" value="Lig_chan-Glu_bd"/>
    <property type="match status" value="1"/>
</dbReference>
<accession>A0A1S4G491</accession>
<dbReference type="Gene3D" id="3.40.190.10">
    <property type="entry name" value="Periplasmic binding protein-like II"/>
    <property type="match status" value="1"/>
</dbReference>
<keyword evidence="6" id="KW-0406">Ion transport</keyword>
<evidence type="ECO:0000256" key="3">
    <source>
        <dbReference type="ARBA" id="ARBA00022475"/>
    </source>
</evidence>
<evidence type="ECO:0000256" key="11">
    <source>
        <dbReference type="ARBA" id="ARBA00023303"/>
    </source>
</evidence>
<dbReference type="VEuPathDB" id="VectorBase:AAEL015150"/>
<dbReference type="Pfam" id="PF10613">
    <property type="entry name" value="Lig_chan-Glu_bd"/>
    <property type="match status" value="1"/>
</dbReference>
<evidence type="ECO:0000259" key="12">
    <source>
        <dbReference type="SMART" id="SM00918"/>
    </source>
</evidence>
<dbReference type="AlphaFoldDB" id="A0A1S4G491"/>
<evidence type="ECO:0000256" key="10">
    <source>
        <dbReference type="ARBA" id="ARBA00023286"/>
    </source>
</evidence>
<keyword evidence="3" id="KW-1003">Cell membrane</keyword>
<reference evidence="13 14" key="1">
    <citation type="submission" date="2017-06" db="EMBL/GenBank/DDBJ databases">
        <title>Aedes aegypti genome working group (AGWG) sequencing and assembly.</title>
        <authorList>
            <consortium name="Aedes aegypti Genome Working Group (AGWG)"/>
            <person name="Matthews B.J."/>
        </authorList>
    </citation>
    <scope>NUCLEOTIDE SEQUENCE [LARGE SCALE GENOMIC DNA]</scope>
    <source>
        <strain evidence="13 14">LVP_AGWG</strain>
    </source>
</reference>
<dbReference type="SUPFAM" id="SSF53850">
    <property type="entry name" value="Periplasmic binding protein-like II"/>
    <property type="match status" value="1"/>
</dbReference>
<evidence type="ECO:0000256" key="9">
    <source>
        <dbReference type="ARBA" id="ARBA00023180"/>
    </source>
</evidence>
<evidence type="ECO:0000256" key="1">
    <source>
        <dbReference type="ARBA" id="ARBA00004651"/>
    </source>
</evidence>
<keyword evidence="9" id="KW-0325">Glycoprotein</keyword>
<dbReference type="PANTHER" id="PTHR42643">
    <property type="entry name" value="IONOTROPIC RECEPTOR 20A-RELATED"/>
    <property type="match status" value="1"/>
</dbReference>
<keyword evidence="5" id="KW-1133">Transmembrane helix</keyword>
<keyword evidence="11" id="KW-0407">Ion channel</keyword>